<protein>
    <submittedName>
        <fullName evidence="1">Uncharacterized protein</fullName>
    </submittedName>
</protein>
<comment type="caution">
    <text evidence="1">The sequence shown here is derived from an EMBL/GenBank/DDBJ whole genome shotgun (WGS) entry which is preliminary data.</text>
</comment>
<dbReference type="EMBL" id="NSIT01000766">
    <property type="protein sequence ID" value="PJE77328.1"/>
    <property type="molecule type" value="Genomic_DNA"/>
</dbReference>
<evidence type="ECO:0000313" key="1">
    <source>
        <dbReference type="EMBL" id="PJE77328.1"/>
    </source>
</evidence>
<gene>
    <name evidence="1" type="ORF">CI610_03754</name>
</gene>
<dbReference type="AlphaFoldDB" id="A0A2H9T294"/>
<accession>A0A2H9T294</accession>
<organism evidence="1">
    <name type="scientific">invertebrate metagenome</name>
    <dbReference type="NCBI Taxonomy" id="1711999"/>
    <lineage>
        <taxon>unclassified sequences</taxon>
        <taxon>metagenomes</taxon>
        <taxon>organismal metagenomes</taxon>
    </lineage>
</organism>
<sequence length="54" mass="6563">MHDSNFTCVKNVKPYFCCMYSNIRFLHMHNSNFAYTQNDFLYAKINIFGYHMLK</sequence>
<name>A0A2H9T294_9ZZZZ</name>
<reference evidence="1" key="1">
    <citation type="journal article" date="2017" name="Appl. Environ. Microbiol.">
        <title>Molecular characterization of an Endozoicomonas-like organism causing infection in king scallop Pecten maximus L.</title>
        <authorList>
            <person name="Cano I."/>
            <person name="van Aerle R."/>
            <person name="Ross S."/>
            <person name="Verner-Jeffreys D.W."/>
            <person name="Paley R.K."/>
            <person name="Rimmer G."/>
            <person name="Ryder D."/>
            <person name="Hooper P."/>
            <person name="Stone D."/>
            <person name="Feist S.W."/>
        </authorList>
    </citation>
    <scope>NUCLEOTIDE SEQUENCE</scope>
</reference>
<proteinExistence type="predicted"/>